<feature type="domain" description="PPIase FKBP-type" evidence="7">
    <location>
        <begin position="86"/>
        <end position="175"/>
    </location>
</feature>
<dbReference type="PROSITE" id="PS51257">
    <property type="entry name" value="PROKAR_LIPOPROTEIN"/>
    <property type="match status" value="1"/>
</dbReference>
<dbReference type="Proteomes" id="UP000604001">
    <property type="component" value="Unassembled WGS sequence"/>
</dbReference>
<dbReference type="PANTHER" id="PTHR10516:SF428">
    <property type="entry name" value="PEPTIDYLPROLYL ISOMERASE"/>
    <property type="match status" value="1"/>
</dbReference>
<organism evidence="8 9">
    <name type="scientific">Nocardioides deserti</name>
    <dbReference type="NCBI Taxonomy" id="1588644"/>
    <lineage>
        <taxon>Bacteria</taxon>
        <taxon>Bacillati</taxon>
        <taxon>Actinomycetota</taxon>
        <taxon>Actinomycetes</taxon>
        <taxon>Propionibacteriales</taxon>
        <taxon>Nocardioidaceae</taxon>
        <taxon>Nocardioides</taxon>
    </lineage>
</organism>
<keyword evidence="6" id="KW-0732">Signal</keyword>
<dbReference type="EC" id="5.2.1.8" evidence="5"/>
<proteinExistence type="inferred from homology"/>
<evidence type="ECO:0000256" key="5">
    <source>
        <dbReference type="RuleBase" id="RU003915"/>
    </source>
</evidence>
<dbReference type="Gene3D" id="3.10.50.40">
    <property type="match status" value="2"/>
</dbReference>
<reference evidence="8 9" key="1">
    <citation type="submission" date="2020-08" db="EMBL/GenBank/DDBJ databases">
        <title>novel species in genus Nocardioides.</title>
        <authorList>
            <person name="Zhang G."/>
        </authorList>
    </citation>
    <scope>NUCLEOTIDE SEQUENCE [LARGE SCALE GENOMIC DNA]</scope>
    <source>
        <strain evidence="8 9">SC8A-24</strain>
    </source>
</reference>
<dbReference type="InterPro" id="IPR046357">
    <property type="entry name" value="PPIase_dom_sf"/>
</dbReference>
<dbReference type="PROSITE" id="PS50059">
    <property type="entry name" value="FKBP_PPIASE"/>
    <property type="match status" value="2"/>
</dbReference>
<evidence type="ECO:0000259" key="7">
    <source>
        <dbReference type="PROSITE" id="PS50059"/>
    </source>
</evidence>
<evidence type="ECO:0000256" key="1">
    <source>
        <dbReference type="ARBA" id="ARBA00000971"/>
    </source>
</evidence>
<gene>
    <name evidence="8" type="ORF">H7344_03035</name>
</gene>
<dbReference type="PANTHER" id="PTHR10516">
    <property type="entry name" value="PEPTIDYL-PROLYL CIS-TRANS ISOMERASE"/>
    <property type="match status" value="1"/>
</dbReference>
<dbReference type="InterPro" id="IPR050689">
    <property type="entry name" value="FKBP-type_PPIase"/>
</dbReference>
<dbReference type="InterPro" id="IPR001179">
    <property type="entry name" value="PPIase_FKBP_dom"/>
</dbReference>
<comment type="catalytic activity">
    <reaction evidence="1 4 5">
        <text>[protein]-peptidylproline (omega=180) = [protein]-peptidylproline (omega=0)</text>
        <dbReference type="Rhea" id="RHEA:16237"/>
        <dbReference type="Rhea" id="RHEA-COMP:10747"/>
        <dbReference type="Rhea" id="RHEA-COMP:10748"/>
        <dbReference type="ChEBI" id="CHEBI:83833"/>
        <dbReference type="ChEBI" id="CHEBI:83834"/>
        <dbReference type="EC" id="5.2.1.8"/>
    </reaction>
</comment>
<evidence type="ECO:0000313" key="9">
    <source>
        <dbReference type="Proteomes" id="UP000604001"/>
    </source>
</evidence>
<feature type="domain" description="PPIase FKBP-type" evidence="7">
    <location>
        <begin position="232"/>
        <end position="317"/>
    </location>
</feature>
<comment type="similarity">
    <text evidence="5">Belongs to the FKBP-type PPIase family.</text>
</comment>
<dbReference type="RefSeq" id="WP_186344506.1">
    <property type="nucleotide sequence ID" value="NZ_BMMR01000001.1"/>
</dbReference>
<keyword evidence="2 4" id="KW-0697">Rotamase</keyword>
<dbReference type="Pfam" id="PF00254">
    <property type="entry name" value="FKBP_C"/>
    <property type="match status" value="2"/>
</dbReference>
<evidence type="ECO:0000256" key="3">
    <source>
        <dbReference type="ARBA" id="ARBA00023235"/>
    </source>
</evidence>
<sequence>MLRRPRRTRRPALALVPLLLAASLSACGDDEGDSGVSGDEERLDAVEITGDVGKQPKVEWNGVMEAGDIVAETVVEGDGEELADGDQVVTHIWIGNGFTKTKAYSTYDEGGSPETLTVGDDLAPIFEDALEGRTIGSRVAVTASADEAFGEVGNPQLNIANKDTVLVLVDLVEEFVPPKPEDVGADEMPGIVFGEGGDPVRLRFKGLPKPKADDDLKRYVVREGKGKTLTQDSTVKADYLGMVYGAGKPFDESFSKKPAEFSLQQVVQGWTYGLAGVKVGSRVLLSIPPDLGYGDQAQAAIPAGSTLYFVVDIVSAK</sequence>
<comment type="caution">
    <text evidence="8">The sequence shown here is derived from an EMBL/GenBank/DDBJ whole genome shotgun (WGS) entry which is preliminary data.</text>
</comment>
<keyword evidence="9" id="KW-1185">Reference proteome</keyword>
<evidence type="ECO:0000256" key="2">
    <source>
        <dbReference type="ARBA" id="ARBA00023110"/>
    </source>
</evidence>
<evidence type="ECO:0000256" key="4">
    <source>
        <dbReference type="PROSITE-ProRule" id="PRU00277"/>
    </source>
</evidence>
<feature type="signal peptide" evidence="6">
    <location>
        <begin position="1"/>
        <end position="28"/>
    </location>
</feature>
<dbReference type="SUPFAM" id="SSF54534">
    <property type="entry name" value="FKBP-like"/>
    <property type="match status" value="2"/>
</dbReference>
<feature type="chain" id="PRO_5046191667" description="Peptidyl-prolyl cis-trans isomerase" evidence="6">
    <location>
        <begin position="29"/>
        <end position="317"/>
    </location>
</feature>
<protein>
    <recommendedName>
        <fullName evidence="5">Peptidyl-prolyl cis-trans isomerase</fullName>
        <ecNumber evidence="5">5.2.1.8</ecNumber>
    </recommendedName>
</protein>
<evidence type="ECO:0000313" key="8">
    <source>
        <dbReference type="EMBL" id="MBC2959271.1"/>
    </source>
</evidence>
<evidence type="ECO:0000256" key="6">
    <source>
        <dbReference type="SAM" id="SignalP"/>
    </source>
</evidence>
<accession>A0ABR6U4B0</accession>
<name>A0ABR6U4B0_9ACTN</name>
<dbReference type="EMBL" id="JACMYC010000001">
    <property type="protein sequence ID" value="MBC2959271.1"/>
    <property type="molecule type" value="Genomic_DNA"/>
</dbReference>
<keyword evidence="3 4" id="KW-0413">Isomerase</keyword>
<dbReference type="GO" id="GO:0016853">
    <property type="term" value="F:isomerase activity"/>
    <property type="evidence" value="ECO:0007669"/>
    <property type="project" value="UniProtKB-KW"/>
</dbReference>